<feature type="domain" description="RNase H type-1" evidence="1">
    <location>
        <begin position="18"/>
        <end position="100"/>
    </location>
</feature>
<keyword evidence="3" id="KW-1185">Reference proteome</keyword>
<gene>
    <name evidence="2" type="ORF">RJT34_03981</name>
</gene>
<evidence type="ECO:0000313" key="2">
    <source>
        <dbReference type="EMBL" id="KAK7319262.1"/>
    </source>
</evidence>
<dbReference type="InterPro" id="IPR036397">
    <property type="entry name" value="RNaseH_sf"/>
</dbReference>
<protein>
    <recommendedName>
        <fullName evidence="1">RNase H type-1 domain-containing protein</fullName>
    </recommendedName>
</protein>
<dbReference type="GO" id="GO:0003676">
    <property type="term" value="F:nucleic acid binding"/>
    <property type="evidence" value="ECO:0007669"/>
    <property type="project" value="InterPro"/>
</dbReference>
<dbReference type="InterPro" id="IPR002156">
    <property type="entry name" value="RNaseH_domain"/>
</dbReference>
<dbReference type="GO" id="GO:0004523">
    <property type="term" value="F:RNA-DNA hybrid ribonuclease activity"/>
    <property type="evidence" value="ECO:0007669"/>
    <property type="project" value="InterPro"/>
</dbReference>
<sequence>MACGINRYPKRICEEECFKAELKAMEARLILSWDNEVRDLVVEDDCAQVTGMIWDRHIEADQDMHELLMNIQRLLSRSRRILMSSVHREVNVFVDCVAKRGIPMSNQRGVLGDGEAKFPRAFEGV</sequence>
<dbReference type="EMBL" id="JAYKXN010000001">
    <property type="protein sequence ID" value="KAK7319262.1"/>
    <property type="molecule type" value="Genomic_DNA"/>
</dbReference>
<dbReference type="Gene3D" id="3.30.420.10">
    <property type="entry name" value="Ribonuclease H-like superfamily/Ribonuclease H"/>
    <property type="match status" value="1"/>
</dbReference>
<reference evidence="2 3" key="1">
    <citation type="submission" date="2024-01" db="EMBL/GenBank/DDBJ databases">
        <title>The genomes of 5 underutilized Papilionoideae crops provide insights into root nodulation and disease resistance.</title>
        <authorList>
            <person name="Yuan L."/>
        </authorList>
    </citation>
    <scope>NUCLEOTIDE SEQUENCE [LARGE SCALE GENOMIC DNA]</scope>
    <source>
        <strain evidence="2">LY-2023</strain>
        <tissue evidence="2">Leaf</tissue>
    </source>
</reference>
<comment type="caution">
    <text evidence="2">The sequence shown here is derived from an EMBL/GenBank/DDBJ whole genome shotgun (WGS) entry which is preliminary data.</text>
</comment>
<dbReference type="Proteomes" id="UP001359559">
    <property type="component" value="Unassembled WGS sequence"/>
</dbReference>
<name>A0AAN9Q278_CLITE</name>
<organism evidence="2 3">
    <name type="scientific">Clitoria ternatea</name>
    <name type="common">Butterfly pea</name>
    <dbReference type="NCBI Taxonomy" id="43366"/>
    <lineage>
        <taxon>Eukaryota</taxon>
        <taxon>Viridiplantae</taxon>
        <taxon>Streptophyta</taxon>
        <taxon>Embryophyta</taxon>
        <taxon>Tracheophyta</taxon>
        <taxon>Spermatophyta</taxon>
        <taxon>Magnoliopsida</taxon>
        <taxon>eudicotyledons</taxon>
        <taxon>Gunneridae</taxon>
        <taxon>Pentapetalae</taxon>
        <taxon>rosids</taxon>
        <taxon>fabids</taxon>
        <taxon>Fabales</taxon>
        <taxon>Fabaceae</taxon>
        <taxon>Papilionoideae</taxon>
        <taxon>50 kb inversion clade</taxon>
        <taxon>NPAAA clade</taxon>
        <taxon>indigoferoid/millettioid clade</taxon>
        <taxon>Phaseoleae</taxon>
        <taxon>Clitoria</taxon>
    </lineage>
</organism>
<proteinExistence type="predicted"/>
<dbReference type="Pfam" id="PF13456">
    <property type="entry name" value="RVT_3"/>
    <property type="match status" value="1"/>
</dbReference>
<evidence type="ECO:0000313" key="3">
    <source>
        <dbReference type="Proteomes" id="UP001359559"/>
    </source>
</evidence>
<evidence type="ECO:0000259" key="1">
    <source>
        <dbReference type="Pfam" id="PF13456"/>
    </source>
</evidence>
<dbReference type="AlphaFoldDB" id="A0AAN9Q278"/>
<accession>A0AAN9Q278</accession>